<dbReference type="AlphaFoldDB" id="B1YKG5"/>
<feature type="active site" description="Proton donor" evidence="2">
    <location>
        <position position="39"/>
    </location>
</feature>
<dbReference type="Proteomes" id="UP000001681">
    <property type="component" value="Chromosome"/>
</dbReference>
<comment type="similarity">
    <text evidence="2">Belongs to the 2H phosphoesterase superfamily. ThpR family.</text>
</comment>
<dbReference type="SMR" id="B1YKG5"/>
<name>B1YKG5_EXIS2</name>
<dbReference type="OrthoDB" id="9789350at2"/>
<organism evidence="4 5">
    <name type="scientific">Exiguobacterium sibiricum (strain DSM 17290 / CCUG 55495 / CIP 109462 / JCM 13490 / 255-15)</name>
    <dbReference type="NCBI Taxonomy" id="262543"/>
    <lineage>
        <taxon>Bacteria</taxon>
        <taxon>Bacillati</taxon>
        <taxon>Bacillota</taxon>
        <taxon>Bacilli</taxon>
        <taxon>Bacillales</taxon>
        <taxon>Bacillales Family XII. Incertae Sedis</taxon>
        <taxon>Exiguobacterium</taxon>
    </lineage>
</organism>
<feature type="short sequence motif" description="HXTX 1" evidence="2">
    <location>
        <begin position="39"/>
        <end position="42"/>
    </location>
</feature>
<dbReference type="EMBL" id="CP001022">
    <property type="protein sequence ID" value="ACB61718.1"/>
    <property type="molecule type" value="Genomic_DNA"/>
</dbReference>
<dbReference type="RefSeq" id="WP_012371135.1">
    <property type="nucleotide sequence ID" value="NC_010556.1"/>
</dbReference>
<feature type="domain" description="Phosphoesterase HXTX" evidence="3">
    <location>
        <begin position="13"/>
        <end position="89"/>
    </location>
</feature>
<sequence>MQKHFFIAIPVADETLARFASSLKLERYYKTVYEPNEYHLTLRFLGSLTNDELRNWRRQLTEITQMTSAFTLKLDHLERFGLAERPRVFAAGPAYEEKLFQLARQIDPNPAKPFVPHITLAKKWNQEVSLHPPEQTPAASLHVKEIVLYQICPDNQPRYQADTRFQFGKNERGDMIGIIDETL</sequence>
<dbReference type="NCBIfam" id="TIGR02258">
    <property type="entry name" value="2_5_ligase"/>
    <property type="match status" value="1"/>
</dbReference>
<evidence type="ECO:0000256" key="2">
    <source>
        <dbReference type="HAMAP-Rule" id="MF_01940"/>
    </source>
</evidence>
<dbReference type="KEGG" id="esi:Exig_2266"/>
<proteinExistence type="inferred from homology"/>
<keyword evidence="4" id="KW-0436">Ligase</keyword>
<keyword evidence="1 2" id="KW-0378">Hydrolase</keyword>
<dbReference type="HAMAP" id="MF_01940">
    <property type="entry name" value="RNA_CPDase"/>
    <property type="match status" value="1"/>
</dbReference>
<evidence type="ECO:0000259" key="3">
    <source>
        <dbReference type="Pfam" id="PF02834"/>
    </source>
</evidence>
<dbReference type="GO" id="GO:0008664">
    <property type="term" value="F:RNA 2',3'-cyclic 3'-phosphodiesterase activity"/>
    <property type="evidence" value="ECO:0007669"/>
    <property type="project" value="UniProtKB-EC"/>
</dbReference>
<dbReference type="InterPro" id="IPR009097">
    <property type="entry name" value="Cyclic_Pdiesterase"/>
</dbReference>
<reference evidence="4 5" key="1">
    <citation type="journal article" date="2006" name="Extremophiles">
        <title>Characterization of Exiguobacterium isolates from the Siberian permafrost. Description of Exiguobacterium sibiricum sp. nov.</title>
        <authorList>
            <person name="Rodrigues D.F."/>
            <person name="Goris J."/>
            <person name="Vishnivetskaya T."/>
            <person name="Gilichinsky D."/>
            <person name="Thomashow M.F."/>
            <person name="Tiedje J.M."/>
        </authorList>
    </citation>
    <scope>NUCLEOTIDE SEQUENCE [LARGE SCALE GENOMIC DNA]</scope>
    <source>
        <strain evidence="5">DSM 17290 / CIP 109462 / JCM 13490 / 255-15</strain>
    </source>
</reference>
<comment type="catalytic activity">
    <reaction evidence="2">
        <text>a 3'-end 2',3'-cyclophospho-ribonucleotide-RNA + H2O = a 3'-end 2'-phospho-ribonucleotide-RNA + H(+)</text>
        <dbReference type="Rhea" id="RHEA:11828"/>
        <dbReference type="Rhea" id="RHEA-COMP:10464"/>
        <dbReference type="Rhea" id="RHEA-COMP:17353"/>
        <dbReference type="ChEBI" id="CHEBI:15377"/>
        <dbReference type="ChEBI" id="CHEBI:15378"/>
        <dbReference type="ChEBI" id="CHEBI:83064"/>
        <dbReference type="ChEBI" id="CHEBI:173113"/>
        <dbReference type="EC" id="3.1.4.58"/>
    </reaction>
</comment>
<evidence type="ECO:0000313" key="5">
    <source>
        <dbReference type="Proteomes" id="UP000001681"/>
    </source>
</evidence>
<gene>
    <name evidence="4" type="ordered locus">Exig_2266</name>
</gene>
<dbReference type="STRING" id="262543.Exig_2266"/>
<dbReference type="eggNOG" id="COG1514">
    <property type="taxonomic scope" value="Bacteria"/>
</dbReference>
<keyword evidence="5" id="KW-1185">Reference proteome</keyword>
<dbReference type="GO" id="GO:0004113">
    <property type="term" value="F:2',3'-cyclic-nucleotide 3'-phosphodiesterase activity"/>
    <property type="evidence" value="ECO:0007669"/>
    <property type="project" value="InterPro"/>
</dbReference>
<reference evidence="4 5" key="2">
    <citation type="journal article" date="2008" name="BMC Genomics">
        <title>Architecture of thermal adaptation in an Exiguobacterium sibiricum strain isolated from 3 million year old permafrost: a genome and transcriptome approach.</title>
        <authorList>
            <person name="Rodrigues D.F."/>
            <person name="Ivanova N."/>
            <person name="He Z."/>
            <person name="Huebner M."/>
            <person name="Zhou J."/>
            <person name="Tiedje J.M."/>
        </authorList>
    </citation>
    <scope>NUCLEOTIDE SEQUENCE [LARGE SCALE GENOMIC DNA]</scope>
    <source>
        <strain evidence="5">DSM 17290 / CIP 109462 / JCM 13490 / 255-15</strain>
    </source>
</reference>
<dbReference type="InterPro" id="IPR004175">
    <property type="entry name" value="RNA_CPDase"/>
</dbReference>
<dbReference type="PANTHER" id="PTHR35561:SF1">
    <property type="entry name" value="RNA 2',3'-CYCLIC PHOSPHODIESTERASE"/>
    <property type="match status" value="1"/>
</dbReference>
<comment type="function">
    <text evidence="2">Hydrolyzes RNA 2',3'-cyclic phosphodiester to an RNA 2'-phosphomonoester.</text>
</comment>
<evidence type="ECO:0000256" key="1">
    <source>
        <dbReference type="ARBA" id="ARBA00022801"/>
    </source>
</evidence>
<dbReference type="EC" id="3.1.4.58" evidence="2"/>
<feature type="short sequence motif" description="HXTX 2" evidence="2">
    <location>
        <begin position="117"/>
        <end position="120"/>
    </location>
</feature>
<protein>
    <recommendedName>
        <fullName evidence="2">RNA 2',3'-cyclic phosphodiesterase</fullName>
        <shortName evidence="2">RNA 2',3'-CPDase</shortName>
        <ecNumber evidence="2">3.1.4.58</ecNumber>
    </recommendedName>
</protein>
<dbReference type="SUPFAM" id="SSF55144">
    <property type="entry name" value="LigT-like"/>
    <property type="match status" value="1"/>
</dbReference>
<dbReference type="Gene3D" id="3.90.1140.10">
    <property type="entry name" value="Cyclic phosphodiesterase"/>
    <property type="match status" value="1"/>
</dbReference>
<dbReference type="HOGENOM" id="CLU_081251_3_1_9"/>
<dbReference type="InterPro" id="IPR014051">
    <property type="entry name" value="Phosphoesterase_HXTX"/>
</dbReference>
<feature type="active site" description="Proton acceptor" evidence="2">
    <location>
        <position position="117"/>
    </location>
</feature>
<dbReference type="GO" id="GO:0016874">
    <property type="term" value="F:ligase activity"/>
    <property type="evidence" value="ECO:0007669"/>
    <property type="project" value="UniProtKB-KW"/>
</dbReference>
<evidence type="ECO:0000313" key="4">
    <source>
        <dbReference type="EMBL" id="ACB61718.1"/>
    </source>
</evidence>
<reference evidence="5" key="3">
    <citation type="submission" date="2008-04" db="EMBL/GenBank/DDBJ databases">
        <title>Complete sequence of chromosome of Exiguobacterium sibiricum 255-15.</title>
        <authorList>
            <consortium name="US DOE Joint Genome Institute"/>
            <person name="Copeland A."/>
            <person name="Lucas S."/>
            <person name="Lapidus A."/>
            <person name="Glavina del Rio T."/>
            <person name="Dalin E."/>
            <person name="Tice H."/>
            <person name="Bruce D."/>
            <person name="Goodwin L."/>
            <person name="Pitluck S."/>
            <person name="Kiss H."/>
            <person name="Chertkov O."/>
            <person name="Monk C."/>
            <person name="Brettin T."/>
            <person name="Detter J.C."/>
            <person name="Han C."/>
            <person name="Kuske C.R."/>
            <person name="Schmutz J."/>
            <person name="Larimer F."/>
            <person name="Land M."/>
            <person name="Hauser L."/>
            <person name="Kyrpides N."/>
            <person name="Mikhailova N."/>
            <person name="Vishnivetskaya T."/>
            <person name="Rodrigues D.F."/>
            <person name="Gilichinsky D."/>
            <person name="Tiedje J."/>
            <person name="Richardson P."/>
        </authorList>
    </citation>
    <scope>NUCLEOTIDE SEQUENCE [LARGE SCALE GENOMIC DNA]</scope>
    <source>
        <strain evidence="5">DSM 17290 / CIP 109462 / JCM 13490 / 255-15</strain>
    </source>
</reference>
<accession>B1YKG5</accession>
<dbReference type="PANTHER" id="PTHR35561">
    <property type="entry name" value="RNA 2',3'-CYCLIC PHOSPHODIESTERASE"/>
    <property type="match status" value="1"/>
</dbReference>
<dbReference type="Pfam" id="PF02834">
    <property type="entry name" value="LigT_PEase"/>
    <property type="match status" value="1"/>
</dbReference>